<keyword evidence="2" id="KW-1185">Reference proteome</keyword>
<proteinExistence type="predicted"/>
<sequence>MVGPEQDRPFALLQTQRFVERLKQLGYEVDPEFDFEMTILTPVPGVVSTVPDSAYDIEYKTTRQKAWRNLLVCAVNAALEQKLFTLRPGDNRFPDKMRRGEVFDFVLPNGLPARGSVSDAGFNELSVHAAVNPKGDMVRAFNGGFDAGDAFGTTWVERERGAWMQSSDSSFNCRKGLLDHLAALQVEPMGYGDRGRVIM</sequence>
<evidence type="ECO:0000313" key="2">
    <source>
        <dbReference type="Proteomes" id="UP000802098"/>
    </source>
</evidence>
<name>A0ABX0HRK1_9BURK</name>
<protein>
    <submittedName>
        <fullName evidence="1">Uncharacterized protein</fullName>
    </submittedName>
</protein>
<organism evidence="1 2">
    <name type="scientific">Rubrivivax benzoatilyticus</name>
    <dbReference type="NCBI Taxonomy" id="316997"/>
    <lineage>
        <taxon>Bacteria</taxon>
        <taxon>Pseudomonadati</taxon>
        <taxon>Pseudomonadota</taxon>
        <taxon>Betaproteobacteria</taxon>
        <taxon>Burkholderiales</taxon>
        <taxon>Sphaerotilaceae</taxon>
        <taxon>Rubrivivax</taxon>
    </lineage>
</organism>
<accession>A0ABX0HRK1</accession>
<gene>
    <name evidence="1" type="ORF">G7087_04780</name>
</gene>
<reference evidence="1 2" key="1">
    <citation type="submission" date="2020-03" db="EMBL/GenBank/DDBJ databases">
        <title>Rubrivivax benzoatilyticus JA2 (sequenced after 10 years sub-culturing).</title>
        <authorList>
            <person name="Gupta D."/>
            <person name="Chintalapati S."/>
            <person name="Chintalapati V.R."/>
        </authorList>
    </citation>
    <scope>NUCLEOTIDE SEQUENCE [LARGE SCALE GENOMIC DNA]</scope>
    <source>
        <strain evidence="1 2">JA2-Mal</strain>
    </source>
</reference>
<comment type="caution">
    <text evidence="1">The sequence shown here is derived from an EMBL/GenBank/DDBJ whole genome shotgun (WGS) entry which is preliminary data.</text>
</comment>
<dbReference type="Proteomes" id="UP000802098">
    <property type="component" value="Unassembled WGS sequence"/>
</dbReference>
<dbReference type="EMBL" id="JAAOCD010000001">
    <property type="protein sequence ID" value="NHK97682.1"/>
    <property type="molecule type" value="Genomic_DNA"/>
</dbReference>
<evidence type="ECO:0000313" key="1">
    <source>
        <dbReference type="EMBL" id="NHK97682.1"/>
    </source>
</evidence>